<evidence type="ECO:0008006" key="3">
    <source>
        <dbReference type="Google" id="ProtNLM"/>
    </source>
</evidence>
<accession>W5SB08</accession>
<name>W5SB08_9SPIR</name>
<gene>
    <name evidence="1" type="ORF">BHY_1174</name>
</gene>
<evidence type="ECO:0007829" key="2">
    <source>
        <dbReference type="PDB" id="6ZH1"/>
    </source>
</evidence>
<dbReference type="PROSITE" id="PS51257">
    <property type="entry name" value="PROKAR_LIPOPROTEIN"/>
    <property type="match status" value="1"/>
</dbReference>
<proteinExistence type="evidence at protein level"/>
<sequence length="202" mass="23847">MHYICFKGGKMQLTKKYLLVIFLLLSLASCDLFNKNKKLDADLLKTLDNLLKTLDNNQKQALIYFKDKLQDKKYLNDLMEQQKSFLDNLQKKKEDPDLQDRLKKTLNSEYDESQFNKLLNELGNAKAKQFLQQLHIMLQSIKDGTLTSFSSSNFNDLQNLEQKKERALQYINGKLYVEYYFYINGISNADNFFETIMEYLKT</sequence>
<reference evidence="2" key="2">
    <citation type="journal article" date="2022" name="PLoS Pathog.">
        <title>Mechanism of Borrelia immune evasion by FhbA-related proteins.</title>
        <authorList>
            <person name="Kogan K."/>
            <person name="Haapasalo K."/>
            <person name="Kotila T."/>
            <person name="Moore R."/>
            <person name="Lappalainen P."/>
            <person name="Goldman A."/>
            <person name="Meri T."/>
        </authorList>
    </citation>
    <scope>X-RAY CRYSTALLOGRAPHY (2.20 ANGSTROMS) OF 17-17 AND 31-202</scope>
</reference>
<evidence type="ECO:0000313" key="1">
    <source>
        <dbReference type="EMBL" id="AHH04125.1"/>
    </source>
</evidence>
<dbReference type="HOGENOM" id="CLU_116612_0_0_12"/>
<reference evidence="1" key="1">
    <citation type="submission" date="2013-02" db="EMBL/GenBank/DDBJ databases">
        <title>Comparative genomics of Borrelia species.</title>
        <authorList>
            <person name="Schwan T.G."/>
            <person name="Raffel S.J."/>
            <person name="Porcella S.F."/>
        </authorList>
    </citation>
    <scope>NUCLEOTIDE SEQUENCE</scope>
    <source>
        <strain evidence="1">YOR</strain>
        <plasmid evidence="1">unnamed</plasmid>
    </source>
</reference>
<dbReference type="PDB" id="6ZH1">
    <property type="method" value="X-ray"/>
    <property type="resolution" value="2.20 A"/>
    <property type="chains" value="A=31-202"/>
</dbReference>
<protein>
    <recommendedName>
        <fullName evidence="3">FhbA protein</fullName>
    </recommendedName>
</protein>
<keyword evidence="1" id="KW-0614">Plasmid</keyword>
<dbReference type="EMBL" id="CP004158">
    <property type="protein sequence ID" value="AHH04125.1"/>
    <property type="molecule type" value="Genomic_DNA"/>
</dbReference>
<dbReference type="SMR" id="W5SB08"/>
<keyword evidence="2" id="KW-0002">3D-structure</keyword>
<dbReference type="AlphaFoldDB" id="W5SB08"/>
<geneLocation type="plasmid" evidence="1">
    <name>unnamed</name>
</geneLocation>
<organism evidence="1">
    <name type="scientific">Borrelia nietonii YOR</name>
    <dbReference type="NCBI Taxonomy" id="1293576"/>
    <lineage>
        <taxon>Bacteria</taxon>
        <taxon>Pseudomonadati</taxon>
        <taxon>Spirochaetota</taxon>
        <taxon>Spirochaetia</taxon>
        <taxon>Spirochaetales</taxon>
        <taxon>Borreliaceae</taxon>
        <taxon>Borrelia</taxon>
        <taxon>Borrelia nietonii</taxon>
    </lineage>
</organism>